<gene>
    <name evidence="2" type="ORF">PENTCL1PPCAC_29160</name>
</gene>
<dbReference type="EMBL" id="BTSX01000006">
    <property type="protein sequence ID" value="GMT06986.1"/>
    <property type="molecule type" value="Genomic_DNA"/>
</dbReference>
<dbReference type="Proteomes" id="UP001432027">
    <property type="component" value="Unassembled WGS sequence"/>
</dbReference>
<comment type="caution">
    <text evidence="2">The sequence shown here is derived from an EMBL/GenBank/DDBJ whole genome shotgun (WGS) entry which is preliminary data.</text>
</comment>
<protein>
    <submittedName>
        <fullName evidence="2">Uncharacterized protein</fullName>
    </submittedName>
</protein>
<sequence>QISTGPLAVIMPAVHWIARVERNKAQRCGKARVLEKSEILHANEASVSKSDAPAPTRNEEDSKKENDRRRKKRVAMIDESRLVGEKEDSGHEADEEHDSYFDNLPESYHGKDNGVRREHLTFWRSTQRSRCALKKRIVEDPYSYLVQKKLRKCRHKHIKPRSSEGYAPIANDISDIETDDERRDDRCFMNIDDWKRDNEPSEDSRDPVFGGAEAKFARWGHY</sequence>
<feature type="compositionally biased region" description="Basic and acidic residues" evidence="1">
    <location>
        <begin position="75"/>
        <end position="100"/>
    </location>
</feature>
<dbReference type="AlphaFoldDB" id="A0AAV5UIU5"/>
<organism evidence="2 3">
    <name type="scientific">Pristionchus entomophagus</name>
    <dbReference type="NCBI Taxonomy" id="358040"/>
    <lineage>
        <taxon>Eukaryota</taxon>
        <taxon>Metazoa</taxon>
        <taxon>Ecdysozoa</taxon>
        <taxon>Nematoda</taxon>
        <taxon>Chromadorea</taxon>
        <taxon>Rhabditida</taxon>
        <taxon>Rhabditina</taxon>
        <taxon>Diplogasteromorpha</taxon>
        <taxon>Diplogasteroidea</taxon>
        <taxon>Neodiplogasteridae</taxon>
        <taxon>Pristionchus</taxon>
    </lineage>
</organism>
<feature type="non-terminal residue" evidence="2">
    <location>
        <position position="1"/>
    </location>
</feature>
<feature type="region of interest" description="Disordered" evidence="1">
    <location>
        <begin position="39"/>
        <end position="102"/>
    </location>
</feature>
<feature type="compositionally biased region" description="Basic and acidic residues" evidence="1">
    <location>
        <begin position="57"/>
        <end position="68"/>
    </location>
</feature>
<evidence type="ECO:0000256" key="1">
    <source>
        <dbReference type="SAM" id="MobiDB-lite"/>
    </source>
</evidence>
<reference evidence="2" key="1">
    <citation type="submission" date="2023-10" db="EMBL/GenBank/DDBJ databases">
        <title>Genome assembly of Pristionchus species.</title>
        <authorList>
            <person name="Yoshida K."/>
            <person name="Sommer R.J."/>
        </authorList>
    </citation>
    <scope>NUCLEOTIDE SEQUENCE</scope>
    <source>
        <strain evidence="2">RS0144</strain>
    </source>
</reference>
<evidence type="ECO:0000313" key="2">
    <source>
        <dbReference type="EMBL" id="GMT06986.1"/>
    </source>
</evidence>
<evidence type="ECO:0000313" key="3">
    <source>
        <dbReference type="Proteomes" id="UP001432027"/>
    </source>
</evidence>
<accession>A0AAV5UIU5</accession>
<keyword evidence="3" id="KW-1185">Reference proteome</keyword>
<name>A0AAV5UIU5_9BILA</name>
<proteinExistence type="predicted"/>